<evidence type="ECO:0000313" key="2">
    <source>
        <dbReference type="Proteomes" id="UP001261624"/>
    </source>
</evidence>
<reference evidence="1 2" key="1">
    <citation type="submission" date="2023-09" db="EMBL/GenBank/DDBJ databases">
        <authorList>
            <person name="Rey-Velasco X."/>
        </authorList>
    </citation>
    <scope>NUCLEOTIDE SEQUENCE [LARGE SCALE GENOMIC DNA]</scope>
    <source>
        <strain evidence="1 2">F188</strain>
    </source>
</reference>
<dbReference type="SUPFAM" id="SSF142906">
    <property type="entry name" value="YjbR-like"/>
    <property type="match status" value="1"/>
</dbReference>
<proteinExistence type="predicted"/>
<dbReference type="Pfam" id="PF04237">
    <property type="entry name" value="YjbR"/>
    <property type="match status" value="1"/>
</dbReference>
<evidence type="ECO:0000313" key="1">
    <source>
        <dbReference type="EMBL" id="MDT0690032.1"/>
    </source>
</evidence>
<protein>
    <submittedName>
        <fullName evidence="1">MmcQ/YjbR family DNA-binding protein</fullName>
    </submittedName>
</protein>
<dbReference type="GO" id="GO:0003677">
    <property type="term" value="F:DNA binding"/>
    <property type="evidence" value="ECO:0007669"/>
    <property type="project" value="UniProtKB-KW"/>
</dbReference>
<comment type="caution">
    <text evidence="1">The sequence shown here is derived from an EMBL/GenBank/DDBJ whole genome shotgun (WGS) entry which is preliminary data.</text>
</comment>
<accession>A0ABU3E271</accession>
<dbReference type="Proteomes" id="UP001261624">
    <property type="component" value="Unassembled WGS sequence"/>
</dbReference>
<dbReference type="InterPro" id="IPR058532">
    <property type="entry name" value="YjbR/MT2646/Rv2570-like"/>
</dbReference>
<keyword evidence="2" id="KW-1185">Reference proteome</keyword>
<dbReference type="InterPro" id="IPR007351">
    <property type="entry name" value="YjbR"/>
</dbReference>
<dbReference type="PANTHER" id="PTHR35145">
    <property type="entry name" value="CYTOPLASMIC PROTEIN-RELATED"/>
    <property type="match status" value="1"/>
</dbReference>
<dbReference type="EMBL" id="JAVRHM010000009">
    <property type="protein sequence ID" value="MDT0690032.1"/>
    <property type="molecule type" value="Genomic_DNA"/>
</dbReference>
<dbReference type="PANTHER" id="PTHR35145:SF1">
    <property type="entry name" value="CYTOPLASMIC PROTEIN"/>
    <property type="match status" value="1"/>
</dbReference>
<name>A0ABU3E271_9FLAO</name>
<dbReference type="InterPro" id="IPR038056">
    <property type="entry name" value="YjbR-like_sf"/>
</dbReference>
<dbReference type="RefSeq" id="WP_311684132.1">
    <property type="nucleotide sequence ID" value="NZ_JAVRHM010000009.1"/>
</dbReference>
<dbReference type="Gene3D" id="3.90.1150.30">
    <property type="match status" value="1"/>
</dbReference>
<gene>
    <name evidence="1" type="ORF">RM549_09570</name>
</gene>
<sequence length="120" mass="13756">MNIETFRNYCLAKKAATEELPFGPDNLVFKVMGKMFALASLNDVPLRINLKCDPEKAIELREEHEESILPGYHMNKKHWNTLILGGRLSPEMIFNLTNHSYKLVVAGLTGKQRKELENLE</sequence>
<keyword evidence="1" id="KW-0238">DNA-binding</keyword>
<organism evidence="1 2">
    <name type="scientific">Autumnicola patrickiae</name>
    <dbReference type="NCBI Taxonomy" id="3075591"/>
    <lineage>
        <taxon>Bacteria</taxon>
        <taxon>Pseudomonadati</taxon>
        <taxon>Bacteroidota</taxon>
        <taxon>Flavobacteriia</taxon>
        <taxon>Flavobacteriales</taxon>
        <taxon>Flavobacteriaceae</taxon>
        <taxon>Autumnicola</taxon>
    </lineage>
</organism>